<proteinExistence type="predicted"/>
<keyword evidence="1" id="KW-0812">Transmembrane</keyword>
<gene>
    <name evidence="2" type="ORF">ACFOOL_06585</name>
</gene>
<feature type="transmembrane region" description="Helical" evidence="1">
    <location>
        <begin position="293"/>
        <end position="315"/>
    </location>
</feature>
<evidence type="ECO:0008006" key="4">
    <source>
        <dbReference type="Google" id="ProtNLM"/>
    </source>
</evidence>
<evidence type="ECO:0000313" key="3">
    <source>
        <dbReference type="Proteomes" id="UP001595613"/>
    </source>
</evidence>
<protein>
    <recommendedName>
        <fullName evidence="4">NnrS family protein</fullName>
    </recommendedName>
</protein>
<keyword evidence="1" id="KW-0472">Membrane</keyword>
<feature type="transmembrane region" description="Helical" evidence="1">
    <location>
        <begin position="12"/>
        <end position="34"/>
    </location>
</feature>
<keyword evidence="3" id="KW-1185">Reference proteome</keyword>
<feature type="transmembrane region" description="Helical" evidence="1">
    <location>
        <begin position="397"/>
        <end position="414"/>
    </location>
</feature>
<feature type="transmembrane region" description="Helical" evidence="1">
    <location>
        <begin position="373"/>
        <end position="391"/>
    </location>
</feature>
<feature type="transmembrane region" description="Helical" evidence="1">
    <location>
        <begin position="46"/>
        <end position="72"/>
    </location>
</feature>
<keyword evidence="1" id="KW-1133">Transmembrane helix</keyword>
<dbReference type="RefSeq" id="WP_380096004.1">
    <property type="nucleotide sequence ID" value="NZ_JBHRYD010000002.1"/>
</dbReference>
<dbReference type="Proteomes" id="UP001595613">
    <property type="component" value="Unassembled WGS sequence"/>
</dbReference>
<feature type="transmembrane region" description="Helical" evidence="1">
    <location>
        <begin position="149"/>
        <end position="174"/>
    </location>
</feature>
<organism evidence="2 3">
    <name type="scientific">Devosia honganensis</name>
    <dbReference type="NCBI Taxonomy" id="1610527"/>
    <lineage>
        <taxon>Bacteria</taxon>
        <taxon>Pseudomonadati</taxon>
        <taxon>Pseudomonadota</taxon>
        <taxon>Alphaproteobacteria</taxon>
        <taxon>Hyphomicrobiales</taxon>
        <taxon>Devosiaceae</taxon>
        <taxon>Devosia</taxon>
    </lineage>
</organism>
<evidence type="ECO:0000313" key="2">
    <source>
        <dbReference type="EMBL" id="MFC3704418.1"/>
    </source>
</evidence>
<evidence type="ECO:0000256" key="1">
    <source>
        <dbReference type="SAM" id="Phobius"/>
    </source>
</evidence>
<feature type="transmembrane region" description="Helical" evidence="1">
    <location>
        <begin position="255"/>
        <end position="272"/>
    </location>
</feature>
<feature type="transmembrane region" description="Helical" evidence="1">
    <location>
        <begin position="227"/>
        <end position="249"/>
    </location>
</feature>
<reference evidence="3" key="1">
    <citation type="journal article" date="2019" name="Int. J. Syst. Evol. Microbiol.">
        <title>The Global Catalogue of Microorganisms (GCM) 10K type strain sequencing project: providing services to taxonomists for standard genome sequencing and annotation.</title>
        <authorList>
            <consortium name="The Broad Institute Genomics Platform"/>
            <consortium name="The Broad Institute Genome Sequencing Center for Infectious Disease"/>
            <person name="Wu L."/>
            <person name="Ma J."/>
        </authorList>
    </citation>
    <scope>NUCLEOTIDE SEQUENCE [LARGE SCALE GENOMIC DNA]</scope>
    <source>
        <strain evidence="3">KCTC 42281</strain>
    </source>
</reference>
<feature type="transmembrane region" description="Helical" evidence="1">
    <location>
        <begin position="116"/>
        <end position="137"/>
    </location>
</feature>
<comment type="caution">
    <text evidence="2">The sequence shown here is derived from an EMBL/GenBank/DDBJ whole genome shotgun (WGS) entry which is preliminary data.</text>
</comment>
<sequence length="449" mass="47363">MPIAGLSRWTATYFALALLALVVAQVMLAAGFGYPGDDFMAPETLIVVHLVAIGWLTLLMCGALFQFVPVLVAGRQDNDWHAPLALLLLVLGLAVLLMGFAGLAGLPGGDAEALPLGGVVLTAGFLVVVAKLARIIWAARPLAPPARFVLVGLAGLVLTGLLGESLAAALTGLLPDDMAMALVAAAVPVHAASGLGGWLTVTAIGVSYRLLSMFLLAPEPKGWRSRVAFWACLVAVALLAAHGIAIALALPLPPAPVLIVTAGSLAVAFYAADFVQLYRTRKRRQLELHSKAALAAFAALIGGALLLLAGIAGIGARMVPAAVYVLSFGWLGGLGLAMLYKIVPFLTWLECFAPVMGRQPTPRVQDLVRETQAAPWFWLYFLAVAIATAALAADLPLVFQAAMAVQVLGTVLLIREFYRSRRLANIPGDLWTGDRPRLFLPKLFEENHV</sequence>
<feature type="transmembrane region" description="Helical" evidence="1">
    <location>
        <begin position="84"/>
        <end position="104"/>
    </location>
</feature>
<feature type="transmembrane region" description="Helical" evidence="1">
    <location>
        <begin position="180"/>
        <end position="206"/>
    </location>
</feature>
<accession>A0ABV7X129</accession>
<dbReference type="EMBL" id="JBHRYD010000002">
    <property type="protein sequence ID" value="MFC3704418.1"/>
    <property type="molecule type" value="Genomic_DNA"/>
</dbReference>
<name>A0ABV7X129_9HYPH</name>